<feature type="region of interest" description="Disordered" evidence="1">
    <location>
        <begin position="80"/>
        <end position="103"/>
    </location>
</feature>
<evidence type="ECO:0000313" key="2">
    <source>
        <dbReference type="EMBL" id="KAF9334425.1"/>
    </source>
</evidence>
<accession>A0A9P5SSK7</accession>
<name>A0A9P5SSK7_9FUNG</name>
<comment type="caution">
    <text evidence="2">The sequence shown here is derived from an EMBL/GenBank/DDBJ whole genome shotgun (WGS) entry which is preliminary data.</text>
</comment>
<evidence type="ECO:0000256" key="1">
    <source>
        <dbReference type="SAM" id="MobiDB-lite"/>
    </source>
</evidence>
<organism evidence="2 3">
    <name type="scientific">Podila minutissima</name>
    <dbReference type="NCBI Taxonomy" id="64525"/>
    <lineage>
        <taxon>Eukaryota</taxon>
        <taxon>Fungi</taxon>
        <taxon>Fungi incertae sedis</taxon>
        <taxon>Mucoromycota</taxon>
        <taxon>Mortierellomycotina</taxon>
        <taxon>Mortierellomycetes</taxon>
        <taxon>Mortierellales</taxon>
        <taxon>Mortierellaceae</taxon>
        <taxon>Podila</taxon>
    </lineage>
</organism>
<keyword evidence="3" id="KW-1185">Reference proteome</keyword>
<protein>
    <submittedName>
        <fullName evidence="2">Uncharacterized protein</fullName>
    </submittedName>
</protein>
<dbReference type="EMBL" id="JAAAUY010000149">
    <property type="protein sequence ID" value="KAF9334425.1"/>
    <property type="molecule type" value="Genomic_DNA"/>
</dbReference>
<dbReference type="Proteomes" id="UP000696485">
    <property type="component" value="Unassembled WGS sequence"/>
</dbReference>
<evidence type="ECO:0000313" key="3">
    <source>
        <dbReference type="Proteomes" id="UP000696485"/>
    </source>
</evidence>
<dbReference type="AlphaFoldDB" id="A0A9P5SSK7"/>
<proteinExistence type="predicted"/>
<reference evidence="2" key="1">
    <citation type="journal article" date="2020" name="Fungal Divers.">
        <title>Resolving the Mortierellaceae phylogeny through synthesis of multi-gene phylogenetics and phylogenomics.</title>
        <authorList>
            <person name="Vandepol N."/>
            <person name="Liber J."/>
            <person name="Desiro A."/>
            <person name="Na H."/>
            <person name="Kennedy M."/>
            <person name="Barry K."/>
            <person name="Grigoriev I.V."/>
            <person name="Miller A.N."/>
            <person name="O'Donnell K."/>
            <person name="Stajich J.E."/>
            <person name="Bonito G."/>
        </authorList>
    </citation>
    <scope>NUCLEOTIDE SEQUENCE</scope>
    <source>
        <strain evidence="2">NVP1</strain>
    </source>
</reference>
<sequence length="103" mass="11979">MTAALSLSEYQERTYIKQFGDFTFFCDRSQLSAGESALSAAEEAEALQLLDQTMTLLKKYLFFFGMRWSNPLFVDTKSGKRDARLDEEDRIKEEAEKKEEEEE</sequence>
<gene>
    <name evidence="2" type="ORF">BG006_002182</name>
</gene>